<feature type="signal peptide" evidence="1">
    <location>
        <begin position="1"/>
        <end position="20"/>
    </location>
</feature>
<name>A0A3S0KTK4_9GAMM</name>
<evidence type="ECO:0000313" key="3">
    <source>
        <dbReference type="Proteomes" id="UP000267448"/>
    </source>
</evidence>
<accession>A0A3S0KTK4</accession>
<keyword evidence="1" id="KW-0732">Signal</keyword>
<comment type="caution">
    <text evidence="2">The sequence shown here is derived from an EMBL/GenBank/DDBJ whole genome shotgun (WGS) entry which is preliminary data.</text>
</comment>
<protein>
    <recommendedName>
        <fullName evidence="4">DUF4412 domain-containing protein</fullName>
    </recommendedName>
</protein>
<dbReference type="AlphaFoldDB" id="A0A3S0KTK4"/>
<evidence type="ECO:0008006" key="4">
    <source>
        <dbReference type="Google" id="ProtNLM"/>
    </source>
</evidence>
<keyword evidence="3" id="KW-1185">Reference proteome</keyword>
<dbReference type="Proteomes" id="UP000267448">
    <property type="component" value="Unassembled WGS sequence"/>
</dbReference>
<evidence type="ECO:0000313" key="2">
    <source>
        <dbReference type="EMBL" id="RTR37503.1"/>
    </source>
</evidence>
<sequence>MKYTLLGAAILFSISLPSLAHSATEDQELQQTPVSSFECEELTSDNIDVRYAVFSGQPQSGGEVSNRDIRLIKSQNRVIYKKSPIAFEAWDRNGEYVRYFPQEQRSITYRPSDLRSLNMTYDLEQLFHLVSPKLKSQLEPTESIGRSCFTVNKYRGKQDGQEIELEWIASLSLPYLLTLGQGKQRRTYRLISANTISKNEFDALTRDYNDLDFADVGDSESDPFIAKMITQGFIQHGNSGFYDSNGNRLSDGQGSHAH</sequence>
<proteinExistence type="predicted"/>
<feature type="chain" id="PRO_5018712714" description="DUF4412 domain-containing protein" evidence="1">
    <location>
        <begin position="21"/>
        <end position="258"/>
    </location>
</feature>
<dbReference type="EMBL" id="RXNU01000012">
    <property type="protein sequence ID" value="RTR37503.1"/>
    <property type="molecule type" value="Genomic_DNA"/>
</dbReference>
<reference evidence="2 3" key="1">
    <citation type="submission" date="2018-12" db="EMBL/GenBank/DDBJ databases">
        <authorList>
            <person name="Yu L."/>
        </authorList>
    </citation>
    <scope>NUCLEOTIDE SEQUENCE [LARGE SCALE GENOMIC DNA]</scope>
    <source>
        <strain evidence="2 3">HAW-EB2</strain>
    </source>
</reference>
<dbReference type="RefSeq" id="WP_126521912.1">
    <property type="nucleotide sequence ID" value="NZ_RXNU01000012.1"/>
</dbReference>
<gene>
    <name evidence="2" type="ORF">EKG38_18765</name>
</gene>
<evidence type="ECO:0000256" key="1">
    <source>
        <dbReference type="SAM" id="SignalP"/>
    </source>
</evidence>
<dbReference type="OrthoDB" id="6195703at2"/>
<organism evidence="2 3">
    <name type="scientific">Shewanella canadensis</name>
    <dbReference type="NCBI Taxonomy" id="271096"/>
    <lineage>
        <taxon>Bacteria</taxon>
        <taxon>Pseudomonadati</taxon>
        <taxon>Pseudomonadota</taxon>
        <taxon>Gammaproteobacteria</taxon>
        <taxon>Alteromonadales</taxon>
        <taxon>Shewanellaceae</taxon>
        <taxon>Shewanella</taxon>
    </lineage>
</organism>